<dbReference type="Proteomes" id="UP000426265">
    <property type="component" value="Unassembled WGS sequence"/>
</dbReference>
<sequence length="60" mass="7137">MDNRGQKRWRLWKSYMMIRELVTLRISGQRLLIIEYLDVAEQLVENVAICLTKIADQVSE</sequence>
<dbReference type="EMBL" id="CACRSJ010000106">
    <property type="protein sequence ID" value="VYS58702.1"/>
    <property type="molecule type" value="Genomic_DNA"/>
</dbReference>
<dbReference type="AlphaFoldDB" id="A0A654FGB9"/>
<gene>
    <name evidence="1" type="ORF">AN1_LOCUS14147</name>
</gene>
<protein>
    <submittedName>
        <fullName evidence="1">Uncharacterized protein</fullName>
    </submittedName>
</protein>
<proteinExistence type="predicted"/>
<evidence type="ECO:0000313" key="2">
    <source>
        <dbReference type="Proteomes" id="UP000426265"/>
    </source>
</evidence>
<organism evidence="1 2">
    <name type="scientific">Arabidopsis thaliana</name>
    <name type="common">Mouse-ear cress</name>
    <dbReference type="NCBI Taxonomy" id="3702"/>
    <lineage>
        <taxon>Eukaryota</taxon>
        <taxon>Viridiplantae</taxon>
        <taxon>Streptophyta</taxon>
        <taxon>Embryophyta</taxon>
        <taxon>Tracheophyta</taxon>
        <taxon>Spermatophyta</taxon>
        <taxon>Magnoliopsida</taxon>
        <taxon>eudicotyledons</taxon>
        <taxon>Gunneridae</taxon>
        <taxon>Pentapetalae</taxon>
        <taxon>rosids</taxon>
        <taxon>malvids</taxon>
        <taxon>Brassicales</taxon>
        <taxon>Brassicaceae</taxon>
        <taxon>Camelineae</taxon>
        <taxon>Arabidopsis</taxon>
    </lineage>
</organism>
<accession>A0A654FGB9</accession>
<name>A0A654FGB9_ARATH</name>
<evidence type="ECO:0000313" key="1">
    <source>
        <dbReference type="EMBL" id="VYS58702.1"/>
    </source>
</evidence>
<reference evidence="1 2" key="1">
    <citation type="submission" date="2019-11" db="EMBL/GenBank/DDBJ databases">
        <authorList>
            <person name="Jiao W.-B."/>
            <person name="Schneeberger K."/>
        </authorList>
    </citation>
    <scope>NUCLEOTIDE SEQUENCE [LARGE SCALE GENOMIC DNA]</scope>
    <source>
        <strain evidence="2">cv. An-1</strain>
    </source>
</reference>